<dbReference type="Pfam" id="PF15160">
    <property type="entry name" value="SASRP1"/>
    <property type="match status" value="1"/>
</dbReference>
<dbReference type="PANTHER" id="PTHR35845:SF1">
    <property type="entry name" value="SPERMATOGENESIS-ASSOCIATED SERINE-RICH PROTEIN 1"/>
    <property type="match status" value="1"/>
</dbReference>
<organism evidence="2 4">
    <name type="scientific">Phascolarctos cinereus</name>
    <name type="common">Koala</name>
    <dbReference type="NCBI Taxonomy" id="38626"/>
    <lineage>
        <taxon>Eukaryota</taxon>
        <taxon>Metazoa</taxon>
        <taxon>Chordata</taxon>
        <taxon>Craniata</taxon>
        <taxon>Vertebrata</taxon>
        <taxon>Euteleostomi</taxon>
        <taxon>Mammalia</taxon>
        <taxon>Metatheria</taxon>
        <taxon>Diprotodontia</taxon>
        <taxon>Phascolarctidae</taxon>
        <taxon>Phascolarctos</taxon>
    </lineage>
</organism>
<protein>
    <submittedName>
        <fullName evidence="3 4">Spermatogenesis-associated serine-rich protein 1 isoform X1</fullName>
    </submittedName>
</protein>
<dbReference type="Proteomes" id="UP000515140">
    <property type="component" value="Unplaced"/>
</dbReference>
<reference evidence="3 4" key="1">
    <citation type="submission" date="2025-04" db="UniProtKB">
        <authorList>
            <consortium name="RefSeq"/>
        </authorList>
    </citation>
    <scope>IDENTIFICATION</scope>
    <source>
        <tissue evidence="3 4">Spleen</tissue>
    </source>
</reference>
<keyword evidence="2" id="KW-1185">Reference proteome</keyword>
<dbReference type="CTD" id="221409"/>
<proteinExistence type="predicted"/>
<dbReference type="RefSeq" id="XP_020849563.1">
    <property type="nucleotide sequence ID" value="XM_020993904.1"/>
</dbReference>
<dbReference type="RefSeq" id="XP_020849562.1">
    <property type="nucleotide sequence ID" value="XM_020993903.1"/>
</dbReference>
<dbReference type="PANTHER" id="PTHR35845">
    <property type="entry name" value="SPERMATOGENESIS-ASSOCIATED SERINE-RICH PROTEIN 1"/>
    <property type="match status" value="1"/>
</dbReference>
<evidence type="ECO:0000313" key="4">
    <source>
        <dbReference type="RefSeq" id="XP_020849563.1"/>
    </source>
</evidence>
<name>A0A6P5KUY7_PHACI</name>
<dbReference type="InterPro" id="IPR029165">
    <property type="entry name" value="SASRP1"/>
</dbReference>
<evidence type="ECO:0000256" key="1">
    <source>
        <dbReference type="SAM" id="MobiDB-lite"/>
    </source>
</evidence>
<gene>
    <name evidence="3 4" type="primary">SPATS1</name>
</gene>
<feature type="region of interest" description="Disordered" evidence="1">
    <location>
        <begin position="1"/>
        <end position="37"/>
    </location>
</feature>
<accession>A0A6P5KUY7</accession>
<dbReference type="GeneTree" id="ENSGT00390000006786"/>
<evidence type="ECO:0000313" key="2">
    <source>
        <dbReference type="Proteomes" id="UP000515140"/>
    </source>
</evidence>
<sequence length="290" mass="32697">MEPNGSVIVEGAKENGANSDGSPGPEEHGPSAIDVNPLPLPLSAAECDACAHCLQYHLKRDASTGAHCLRISPSTKSDQNPFCSCCNHPPGDDELQPCPSPSKQAIDDALVTKVRENEYPEEIILLDQKDAEWSFYPRHGHLHTYHKGKKCYFNGVFRAYQRCSTEITLDKCFGRKKYDLDLRNGLPELMPGDKTYFRPEQCPDFYKHGATVPPVNFSRVPYVKKVDTFIPLEPLPKEYHLPFSEREKKKQQMNEIMEVKELDDWKPAVPLLVWLFPPVAPAKPLKVVTI</sequence>
<dbReference type="KEGG" id="pcw:110213526"/>
<dbReference type="GeneID" id="110213526"/>
<dbReference type="AlphaFoldDB" id="A0A6P5KUY7"/>
<evidence type="ECO:0000313" key="3">
    <source>
        <dbReference type="RefSeq" id="XP_020849562.1"/>
    </source>
</evidence>